<sequence>MRESNRFVPLMYTAMVLALIQAAVTLPFKNPGTDFTPVWNAARKYLAGQPVFDSDYTIDMPHYLYTPGGTVVIAPLGLFPDQPTARLIFLALGALSIVAAIAIATRLSTTTYFHTVFPLAVTTFFLSPEPVRTTLYLTNINGFLLLLLVVFVWMCLRTKDAGLRGHLSRPETYIAGIAAGIAITVKPQFAVILIVPLAFGQLAAIVTAGLTFVVLFAIGWFTIAAPDLFFSNLVPYLSEPRPRYNGSVGGLGILFGWPSWLVTLLTIVVVASTAAAIAALWPWRKADPVMWSFATIAACLAGGFMASGLLQFYYAIWLIPFVLTLIRQRSPMHWPLTFLIIALMFANPGWPKTDIPALNIALGNLPAFAFLALPIVIAAWAAFNRPLPAETDS</sequence>
<keyword evidence="6 8" id="KW-0472">Membrane</keyword>
<feature type="transmembrane region" description="Helical" evidence="8">
    <location>
        <begin position="332"/>
        <end position="350"/>
    </location>
</feature>
<feature type="transmembrane region" description="Helical" evidence="8">
    <location>
        <begin position="111"/>
        <end position="127"/>
    </location>
</feature>
<dbReference type="GO" id="GO:0016758">
    <property type="term" value="F:hexosyltransferase activity"/>
    <property type="evidence" value="ECO:0007669"/>
    <property type="project" value="InterPro"/>
</dbReference>
<feature type="transmembrane region" description="Helical" evidence="8">
    <location>
        <begin position="362"/>
        <end position="383"/>
    </location>
</feature>
<keyword evidence="4 8" id="KW-0812">Transmembrane</keyword>
<evidence type="ECO:0000256" key="4">
    <source>
        <dbReference type="ARBA" id="ARBA00022692"/>
    </source>
</evidence>
<accession>A0A931E234</accession>
<dbReference type="GO" id="GO:0005886">
    <property type="term" value="C:plasma membrane"/>
    <property type="evidence" value="ECO:0007669"/>
    <property type="project" value="UniProtKB-SubCell"/>
</dbReference>
<evidence type="ECO:0000256" key="1">
    <source>
        <dbReference type="ARBA" id="ARBA00004651"/>
    </source>
</evidence>
<proteinExistence type="inferred from homology"/>
<gene>
    <name evidence="9" type="ORF">IW254_001812</name>
</gene>
<evidence type="ECO:0000256" key="3">
    <source>
        <dbReference type="ARBA" id="ARBA00022679"/>
    </source>
</evidence>
<evidence type="ECO:0000256" key="2">
    <source>
        <dbReference type="ARBA" id="ARBA00022475"/>
    </source>
</evidence>
<comment type="caution">
    <text evidence="9">The sequence shown here is derived from an EMBL/GenBank/DDBJ whole genome shotgun (WGS) entry which is preliminary data.</text>
</comment>
<evidence type="ECO:0000256" key="5">
    <source>
        <dbReference type="ARBA" id="ARBA00022989"/>
    </source>
</evidence>
<dbReference type="EMBL" id="JADOUE010000001">
    <property type="protein sequence ID" value="MBG6122843.1"/>
    <property type="molecule type" value="Genomic_DNA"/>
</dbReference>
<keyword evidence="9" id="KW-0328">Glycosyltransferase</keyword>
<dbReference type="RefSeq" id="WP_196825167.1">
    <property type="nucleotide sequence ID" value="NZ_CP046980.1"/>
</dbReference>
<dbReference type="AlphaFoldDB" id="A0A931E234"/>
<comment type="subcellular location">
    <subcellularLocation>
        <location evidence="1">Cell membrane</location>
        <topology evidence="1">Multi-pass membrane protein</topology>
    </subcellularLocation>
</comment>
<organism evidence="9 10">
    <name type="scientific">Corynebacterium aquatimens</name>
    <dbReference type="NCBI Taxonomy" id="1190508"/>
    <lineage>
        <taxon>Bacteria</taxon>
        <taxon>Bacillati</taxon>
        <taxon>Actinomycetota</taxon>
        <taxon>Actinomycetes</taxon>
        <taxon>Mycobacteriales</taxon>
        <taxon>Corynebacteriaceae</taxon>
        <taxon>Corynebacterium</taxon>
    </lineage>
</organism>
<comment type="similarity">
    <text evidence="7">Belongs to the glycosyltransferase 87 family.</text>
</comment>
<evidence type="ECO:0000256" key="6">
    <source>
        <dbReference type="ARBA" id="ARBA00023136"/>
    </source>
</evidence>
<evidence type="ECO:0000256" key="8">
    <source>
        <dbReference type="SAM" id="Phobius"/>
    </source>
</evidence>
<name>A0A931E234_9CORY</name>
<keyword evidence="10" id="KW-1185">Reference proteome</keyword>
<dbReference type="Proteomes" id="UP000658613">
    <property type="component" value="Unassembled WGS sequence"/>
</dbReference>
<feature type="transmembrane region" description="Helical" evidence="8">
    <location>
        <begin position="293"/>
        <end position="326"/>
    </location>
</feature>
<feature type="transmembrane region" description="Helical" evidence="8">
    <location>
        <begin position="62"/>
        <end position="80"/>
    </location>
</feature>
<evidence type="ECO:0000256" key="7">
    <source>
        <dbReference type="ARBA" id="ARBA00024033"/>
    </source>
</evidence>
<feature type="transmembrane region" description="Helical" evidence="8">
    <location>
        <begin position="173"/>
        <end position="195"/>
    </location>
</feature>
<evidence type="ECO:0000313" key="10">
    <source>
        <dbReference type="Proteomes" id="UP000658613"/>
    </source>
</evidence>
<dbReference type="InterPro" id="IPR018584">
    <property type="entry name" value="GT87"/>
</dbReference>
<dbReference type="EC" id="2.4.2.47" evidence="9"/>
<keyword evidence="5 8" id="KW-1133">Transmembrane helix</keyword>
<keyword evidence="3 9" id="KW-0808">Transferase</keyword>
<feature type="transmembrane region" description="Helical" evidence="8">
    <location>
        <begin position="7"/>
        <end position="28"/>
    </location>
</feature>
<keyword evidence="2" id="KW-1003">Cell membrane</keyword>
<feature type="transmembrane region" description="Helical" evidence="8">
    <location>
        <begin position="202"/>
        <end position="223"/>
    </location>
</feature>
<feature type="transmembrane region" description="Helical" evidence="8">
    <location>
        <begin position="134"/>
        <end position="153"/>
    </location>
</feature>
<reference evidence="9" key="1">
    <citation type="submission" date="2020-11" db="EMBL/GenBank/DDBJ databases">
        <title>Sequencing the genomes of 1000 actinobacteria strains.</title>
        <authorList>
            <person name="Klenk H.-P."/>
        </authorList>
    </citation>
    <scope>NUCLEOTIDE SEQUENCE</scope>
    <source>
        <strain evidence="9">DSM 45632</strain>
    </source>
</reference>
<feature type="transmembrane region" description="Helical" evidence="8">
    <location>
        <begin position="260"/>
        <end position="281"/>
    </location>
</feature>
<evidence type="ECO:0000313" key="9">
    <source>
        <dbReference type="EMBL" id="MBG6122843.1"/>
    </source>
</evidence>
<protein>
    <submittedName>
        <fullName evidence="9">Arabinofuranan 3-O-arabinosyltransferase</fullName>
        <ecNumber evidence="9">2.4.2.47</ecNumber>
    </submittedName>
</protein>
<dbReference type="Pfam" id="PF09594">
    <property type="entry name" value="GT87"/>
    <property type="match status" value="1"/>
</dbReference>
<feature type="transmembrane region" description="Helical" evidence="8">
    <location>
        <begin position="87"/>
        <end position="105"/>
    </location>
</feature>